<feature type="compositionally biased region" description="Basic and acidic residues" evidence="1">
    <location>
        <begin position="79"/>
        <end position="92"/>
    </location>
</feature>
<feature type="region of interest" description="Disordered" evidence="1">
    <location>
        <begin position="1"/>
        <end position="140"/>
    </location>
</feature>
<feature type="compositionally biased region" description="Basic and acidic residues" evidence="1">
    <location>
        <begin position="52"/>
        <end position="69"/>
    </location>
</feature>
<protein>
    <submittedName>
        <fullName evidence="2">Uncharacterized protein</fullName>
    </submittedName>
</protein>
<feature type="compositionally biased region" description="Basic and acidic residues" evidence="1">
    <location>
        <begin position="12"/>
        <end position="25"/>
    </location>
</feature>
<organism evidence="2">
    <name type="scientific">bioreactor metagenome</name>
    <dbReference type="NCBI Taxonomy" id="1076179"/>
    <lineage>
        <taxon>unclassified sequences</taxon>
        <taxon>metagenomes</taxon>
        <taxon>ecological metagenomes</taxon>
    </lineage>
</organism>
<proteinExistence type="predicted"/>
<sequence>MQGNFLDDPDQSECKHGGDAERHDEDDFPFGYRSCRNPFDLPRQNVQIGLGNRDDESERQTGTGQEKEVGGLGKRPPHRFSDHADAEIDAVQKNRKASGDAEGAQQKALQLQGGQRRQGGVQQQDDCDDGEDCMQHFPDF</sequence>
<evidence type="ECO:0000256" key="1">
    <source>
        <dbReference type="SAM" id="MobiDB-lite"/>
    </source>
</evidence>
<accession>A0A645DB32</accession>
<feature type="compositionally biased region" description="Low complexity" evidence="1">
    <location>
        <begin position="102"/>
        <end position="124"/>
    </location>
</feature>
<dbReference type="AlphaFoldDB" id="A0A645DB32"/>
<name>A0A645DB32_9ZZZZ</name>
<evidence type="ECO:0000313" key="2">
    <source>
        <dbReference type="EMBL" id="MPM86133.1"/>
    </source>
</evidence>
<reference evidence="2" key="1">
    <citation type="submission" date="2019-08" db="EMBL/GenBank/DDBJ databases">
        <authorList>
            <person name="Kucharzyk K."/>
            <person name="Murdoch R.W."/>
            <person name="Higgins S."/>
            <person name="Loffler F."/>
        </authorList>
    </citation>
    <scope>NUCLEOTIDE SEQUENCE</scope>
</reference>
<gene>
    <name evidence="2" type="ORF">SDC9_133216</name>
</gene>
<dbReference type="EMBL" id="VSSQ01034249">
    <property type="protein sequence ID" value="MPM86133.1"/>
    <property type="molecule type" value="Genomic_DNA"/>
</dbReference>
<comment type="caution">
    <text evidence="2">The sequence shown here is derived from an EMBL/GenBank/DDBJ whole genome shotgun (WGS) entry which is preliminary data.</text>
</comment>